<dbReference type="Pfam" id="PF00520">
    <property type="entry name" value="Ion_trans"/>
    <property type="match status" value="1"/>
</dbReference>
<feature type="compositionally biased region" description="Polar residues" evidence="12">
    <location>
        <begin position="189"/>
        <end position="205"/>
    </location>
</feature>
<dbReference type="EMBL" id="LSRX01001458">
    <property type="protein sequence ID" value="OLP79677.1"/>
    <property type="molecule type" value="Genomic_DNA"/>
</dbReference>
<keyword evidence="6" id="KW-0851">Voltage-gated channel</keyword>
<sequence length="829" mass="92065">MTSQWRTTKDQWIWSPGGDMAATPSRPPKKKGDAPTSTASEAARGSTAGNLAANARVRLVGLEAFVDLNDQLGTLLSFDGSRGRWQVRLDSGQVKNVRVNNLVNIAQTPPEEGKPARGVKRTAEVVCLKPQATPLRSGAGKSKAKVLEAAPKALVQRSTIPRPNRPVSIMEVGPGADPAAIRRFRNRSTRGSTLEKLNQTRQSTPVRVKEPGPENDLDLDALSARLDSVEGLEKAIQAHLFGVEERSRASLDNKVQEIMRLLEDILETLKSKTAADLQTLGTSEEVKPPEISPRFAELPALPFGKSADFEEDPCVEEPRKEESTVLQGVTTSLSDFRLQNSQSTILNLDGGLRAATPLQGLLLEDILETLKSKTAADLQTLGCLADLERVKPPEISPRFAELPALPFGKSADFEEDPCVEEPRKEESTVLQGVTTSLSDFRLQNSQSTILNLDGGLRAASSMDKVLSVSVGKKIYRRHLFKRVMWSCLEDESSSRMAWYYGYCMDAFIVFSVLLPLFESSQIGEADMVPMLAPMSVINLVFDVIFLIDLCFRFLAWPTMSHFFCNAYNVIDMFVLPSLGIRVALGVNISLTSHVMWSTLLLCFFPVLRLLKLLRRFQTFQVLLSAWWAVFEALPMLIFVLAIIALTFAAALFSVEPRSNIADWGSALWLTVVSMTGLGYGDLSPCTPQGKVCVSILIITSLLYLSIPFGILGSAFTLAWSQRDAVMAVRKLRKHLANHGFTSEDMRKLLQHFDLDHDAEISLVEFRTMINHVMIGFTNEEVSDLFESLDFQQRGLIRAASFLTMVFPREFEECKQTYVPALRKKHRIFY</sequence>
<reference evidence="15 16" key="1">
    <citation type="submission" date="2016-02" db="EMBL/GenBank/DDBJ databases">
        <title>Genome analysis of coral dinoflagellate symbionts highlights evolutionary adaptations to a symbiotic lifestyle.</title>
        <authorList>
            <person name="Aranda M."/>
            <person name="Li Y."/>
            <person name="Liew Y.J."/>
            <person name="Baumgarten S."/>
            <person name="Simakov O."/>
            <person name="Wilson M."/>
            <person name="Piel J."/>
            <person name="Ashoor H."/>
            <person name="Bougouffa S."/>
            <person name="Bajic V.B."/>
            <person name="Ryu T."/>
            <person name="Ravasi T."/>
            <person name="Bayer T."/>
            <person name="Micklem G."/>
            <person name="Kim H."/>
            <person name="Bhak J."/>
            <person name="Lajeunesse T.C."/>
            <person name="Voolstra C.R."/>
        </authorList>
    </citation>
    <scope>NUCLEOTIDE SEQUENCE [LARGE SCALE GENOMIC DNA]</scope>
    <source>
        <strain evidence="15 16">CCMP2467</strain>
    </source>
</reference>
<name>A0A1Q9CA30_SYMMI</name>
<keyword evidence="4 13" id="KW-0812">Transmembrane</keyword>
<evidence type="ECO:0000256" key="9">
    <source>
        <dbReference type="ARBA" id="ARBA00023065"/>
    </source>
</evidence>
<proteinExistence type="predicted"/>
<dbReference type="InterPro" id="IPR027359">
    <property type="entry name" value="Volt_channel_dom_sf"/>
</dbReference>
<dbReference type="PROSITE" id="PS50222">
    <property type="entry name" value="EF_HAND_2"/>
    <property type="match status" value="1"/>
</dbReference>
<keyword evidence="8 13" id="KW-1133">Transmembrane helix</keyword>
<evidence type="ECO:0000256" key="11">
    <source>
        <dbReference type="ARBA" id="ARBA00023303"/>
    </source>
</evidence>
<feature type="transmembrane region" description="Helical" evidence="13">
    <location>
        <begin position="594"/>
        <end position="613"/>
    </location>
</feature>
<evidence type="ECO:0000256" key="6">
    <source>
        <dbReference type="ARBA" id="ARBA00022882"/>
    </source>
</evidence>
<accession>A0A1Q9CA30</accession>
<keyword evidence="9" id="KW-0406">Ion transport</keyword>
<evidence type="ECO:0000256" key="3">
    <source>
        <dbReference type="ARBA" id="ARBA00022538"/>
    </source>
</evidence>
<keyword evidence="10 13" id="KW-0472">Membrane</keyword>
<dbReference type="InterPro" id="IPR005821">
    <property type="entry name" value="Ion_trans_dom"/>
</dbReference>
<dbReference type="GO" id="GO:0001508">
    <property type="term" value="P:action potential"/>
    <property type="evidence" value="ECO:0007669"/>
    <property type="project" value="TreeGrafter"/>
</dbReference>
<feature type="transmembrane region" description="Helical" evidence="13">
    <location>
        <begin position="536"/>
        <end position="555"/>
    </location>
</feature>
<dbReference type="SUPFAM" id="SSF47473">
    <property type="entry name" value="EF-hand"/>
    <property type="match status" value="1"/>
</dbReference>
<dbReference type="OrthoDB" id="73653at2759"/>
<evidence type="ECO:0000259" key="14">
    <source>
        <dbReference type="PROSITE" id="PS50222"/>
    </source>
</evidence>
<evidence type="ECO:0000256" key="12">
    <source>
        <dbReference type="SAM" id="MobiDB-lite"/>
    </source>
</evidence>
<feature type="transmembrane region" description="Helical" evidence="13">
    <location>
        <begin position="567"/>
        <end position="588"/>
    </location>
</feature>
<keyword evidence="11" id="KW-0407">Ion channel</keyword>
<evidence type="ECO:0000313" key="15">
    <source>
        <dbReference type="EMBL" id="OLP79677.1"/>
    </source>
</evidence>
<feature type="region of interest" description="Disordered" evidence="12">
    <location>
        <begin position="1"/>
        <end position="46"/>
    </location>
</feature>
<dbReference type="InterPro" id="IPR028325">
    <property type="entry name" value="VG_K_chnl"/>
</dbReference>
<dbReference type="Gene3D" id="1.10.238.10">
    <property type="entry name" value="EF-hand"/>
    <property type="match status" value="1"/>
</dbReference>
<evidence type="ECO:0000256" key="5">
    <source>
        <dbReference type="ARBA" id="ARBA00022826"/>
    </source>
</evidence>
<dbReference type="AlphaFoldDB" id="A0A1Q9CA30"/>
<dbReference type="GO" id="GO:0008076">
    <property type="term" value="C:voltage-gated potassium channel complex"/>
    <property type="evidence" value="ECO:0007669"/>
    <property type="project" value="InterPro"/>
</dbReference>
<evidence type="ECO:0000256" key="4">
    <source>
        <dbReference type="ARBA" id="ARBA00022692"/>
    </source>
</evidence>
<keyword evidence="16" id="KW-1185">Reference proteome</keyword>
<gene>
    <name evidence="15" type="primary">Shal</name>
    <name evidence="15" type="ORF">AK812_SmicGene40010</name>
</gene>
<dbReference type="InterPro" id="IPR002048">
    <property type="entry name" value="EF_hand_dom"/>
</dbReference>
<feature type="transmembrane region" description="Helical" evidence="13">
    <location>
        <begin position="660"/>
        <end position="679"/>
    </location>
</feature>
<feature type="domain" description="EF-hand" evidence="14">
    <location>
        <begin position="740"/>
        <end position="775"/>
    </location>
</feature>
<protein>
    <submittedName>
        <fullName evidence="15">Potassium voltage-gated channel protein Shal</fullName>
    </submittedName>
</protein>
<dbReference type="PANTHER" id="PTHR11537:SF254">
    <property type="entry name" value="POTASSIUM VOLTAGE-GATED CHANNEL PROTEIN SHAB"/>
    <property type="match status" value="1"/>
</dbReference>
<dbReference type="InterPro" id="IPR011992">
    <property type="entry name" value="EF-hand-dom_pair"/>
</dbReference>
<comment type="subcellular location">
    <subcellularLocation>
        <location evidence="1">Membrane</location>
        <topology evidence="1">Multi-pass membrane protein</topology>
    </subcellularLocation>
</comment>
<dbReference type="Gene3D" id="1.20.120.350">
    <property type="entry name" value="Voltage-gated potassium channels. Chain C"/>
    <property type="match status" value="1"/>
</dbReference>
<evidence type="ECO:0000256" key="1">
    <source>
        <dbReference type="ARBA" id="ARBA00004141"/>
    </source>
</evidence>
<dbReference type="GO" id="GO:0005509">
    <property type="term" value="F:calcium ion binding"/>
    <property type="evidence" value="ECO:0007669"/>
    <property type="project" value="InterPro"/>
</dbReference>
<keyword evidence="3" id="KW-0633">Potassium transport</keyword>
<evidence type="ECO:0000313" key="16">
    <source>
        <dbReference type="Proteomes" id="UP000186817"/>
    </source>
</evidence>
<feature type="transmembrane region" description="Helical" evidence="13">
    <location>
        <begin position="497"/>
        <end position="516"/>
    </location>
</feature>
<evidence type="ECO:0000256" key="8">
    <source>
        <dbReference type="ARBA" id="ARBA00022989"/>
    </source>
</evidence>
<keyword evidence="5" id="KW-0631">Potassium channel</keyword>
<feature type="transmembrane region" description="Helical" evidence="13">
    <location>
        <begin position="625"/>
        <end position="654"/>
    </location>
</feature>
<feature type="transmembrane region" description="Helical" evidence="13">
    <location>
        <begin position="691"/>
        <end position="719"/>
    </location>
</feature>
<dbReference type="SUPFAM" id="SSF81324">
    <property type="entry name" value="Voltage-gated potassium channels"/>
    <property type="match status" value="1"/>
</dbReference>
<evidence type="ECO:0000256" key="10">
    <source>
        <dbReference type="ARBA" id="ARBA00023136"/>
    </source>
</evidence>
<comment type="caution">
    <text evidence="15">The sequence shown here is derived from an EMBL/GenBank/DDBJ whole genome shotgun (WGS) entry which is preliminary data.</text>
</comment>
<dbReference type="PRINTS" id="PR00169">
    <property type="entry name" value="KCHANNEL"/>
</dbReference>
<dbReference type="Proteomes" id="UP000186817">
    <property type="component" value="Unassembled WGS sequence"/>
</dbReference>
<evidence type="ECO:0000256" key="7">
    <source>
        <dbReference type="ARBA" id="ARBA00022958"/>
    </source>
</evidence>
<keyword evidence="2" id="KW-0813">Transport</keyword>
<dbReference type="GO" id="GO:0005249">
    <property type="term" value="F:voltage-gated potassium channel activity"/>
    <property type="evidence" value="ECO:0007669"/>
    <property type="project" value="InterPro"/>
</dbReference>
<evidence type="ECO:0000256" key="13">
    <source>
        <dbReference type="SAM" id="Phobius"/>
    </source>
</evidence>
<dbReference type="Gene3D" id="1.10.287.70">
    <property type="match status" value="1"/>
</dbReference>
<feature type="region of interest" description="Disordered" evidence="12">
    <location>
        <begin position="188"/>
        <end position="216"/>
    </location>
</feature>
<evidence type="ECO:0000256" key="2">
    <source>
        <dbReference type="ARBA" id="ARBA00022448"/>
    </source>
</evidence>
<keyword evidence="7" id="KW-0630">Potassium</keyword>
<dbReference type="PANTHER" id="PTHR11537">
    <property type="entry name" value="VOLTAGE-GATED POTASSIUM CHANNEL"/>
    <property type="match status" value="1"/>
</dbReference>
<organism evidence="15 16">
    <name type="scientific">Symbiodinium microadriaticum</name>
    <name type="common">Dinoflagellate</name>
    <name type="synonym">Zooxanthella microadriatica</name>
    <dbReference type="NCBI Taxonomy" id="2951"/>
    <lineage>
        <taxon>Eukaryota</taxon>
        <taxon>Sar</taxon>
        <taxon>Alveolata</taxon>
        <taxon>Dinophyceae</taxon>
        <taxon>Suessiales</taxon>
        <taxon>Symbiodiniaceae</taxon>
        <taxon>Symbiodinium</taxon>
    </lineage>
</organism>